<reference evidence="2" key="1">
    <citation type="journal article" date="2019" name="Int. J. Syst. Evol. Microbiol.">
        <title>The Global Catalogue of Microorganisms (GCM) 10K type strain sequencing project: providing services to taxonomists for standard genome sequencing and annotation.</title>
        <authorList>
            <consortium name="The Broad Institute Genomics Platform"/>
            <consortium name="The Broad Institute Genome Sequencing Center for Infectious Disease"/>
            <person name="Wu L."/>
            <person name="Ma J."/>
        </authorList>
    </citation>
    <scope>NUCLEOTIDE SEQUENCE [LARGE SCALE GENOMIC DNA]</scope>
    <source>
        <strain evidence="2">JCM 18952</strain>
    </source>
</reference>
<keyword evidence="2" id="KW-1185">Reference proteome</keyword>
<gene>
    <name evidence="1" type="ORF">GCM10025778_14270</name>
</gene>
<evidence type="ECO:0008006" key="3">
    <source>
        <dbReference type="Google" id="ProtNLM"/>
    </source>
</evidence>
<dbReference type="Proteomes" id="UP001501257">
    <property type="component" value="Unassembled WGS sequence"/>
</dbReference>
<proteinExistence type="predicted"/>
<accession>A0ABP9TJB7</accession>
<organism evidence="1 2">
    <name type="scientific">Paeniglutamicibacter antarcticus</name>
    <dbReference type="NCBI Taxonomy" id="494023"/>
    <lineage>
        <taxon>Bacteria</taxon>
        <taxon>Bacillati</taxon>
        <taxon>Actinomycetota</taxon>
        <taxon>Actinomycetes</taxon>
        <taxon>Micrococcales</taxon>
        <taxon>Micrococcaceae</taxon>
        <taxon>Paeniglutamicibacter</taxon>
    </lineage>
</organism>
<comment type="caution">
    <text evidence="1">The sequence shown here is derived from an EMBL/GenBank/DDBJ whole genome shotgun (WGS) entry which is preliminary data.</text>
</comment>
<evidence type="ECO:0000313" key="1">
    <source>
        <dbReference type="EMBL" id="GAA5226894.1"/>
    </source>
</evidence>
<sequence>MLEAKAAEYLSKRRLKQVALGTASVAVSKSGEIIDAGLFPEPATGLAANQVLIEIVKDQCKVFYQGQQISVPSC</sequence>
<evidence type="ECO:0000313" key="2">
    <source>
        <dbReference type="Proteomes" id="UP001501257"/>
    </source>
</evidence>
<dbReference type="EMBL" id="BAABLK010000024">
    <property type="protein sequence ID" value="GAA5226894.1"/>
    <property type="molecule type" value="Genomic_DNA"/>
</dbReference>
<protein>
    <recommendedName>
        <fullName evidence="3">Cytidine deaminase</fullName>
    </recommendedName>
</protein>
<name>A0ABP9TJB7_9MICC</name>